<feature type="compositionally biased region" description="Basic residues" evidence="7">
    <location>
        <begin position="34"/>
        <end position="64"/>
    </location>
</feature>
<keyword evidence="10" id="KW-1185">Reference proteome</keyword>
<feature type="compositionally biased region" description="Low complexity" evidence="7">
    <location>
        <begin position="66"/>
        <end position="99"/>
    </location>
</feature>
<dbReference type="InterPro" id="IPR011011">
    <property type="entry name" value="Znf_FYVE_PHD"/>
</dbReference>
<feature type="region of interest" description="Disordered" evidence="7">
    <location>
        <begin position="1"/>
        <end position="119"/>
    </location>
</feature>
<feature type="compositionally biased region" description="Gly residues" evidence="7">
    <location>
        <begin position="699"/>
        <end position="709"/>
    </location>
</feature>
<evidence type="ECO:0000256" key="1">
    <source>
        <dbReference type="ARBA" id="ARBA00022723"/>
    </source>
</evidence>
<reference evidence="11" key="1">
    <citation type="submission" date="2025-08" db="UniProtKB">
        <authorList>
            <consortium name="RefSeq"/>
        </authorList>
    </citation>
    <scope>IDENTIFICATION</scope>
    <source>
        <tissue evidence="11">Sperm</tissue>
    </source>
</reference>
<dbReference type="SUPFAM" id="SSF57903">
    <property type="entry name" value="FYVE/PHD zinc finger"/>
    <property type="match status" value="1"/>
</dbReference>
<dbReference type="InterPro" id="IPR001965">
    <property type="entry name" value="Znf_PHD"/>
</dbReference>
<comment type="similarity">
    <text evidence="5">Belongs to the JADE family.</text>
</comment>
<evidence type="ECO:0000256" key="6">
    <source>
        <dbReference type="PROSITE-ProRule" id="PRU00146"/>
    </source>
</evidence>
<evidence type="ECO:0000256" key="5">
    <source>
        <dbReference type="ARBA" id="ARBA00038371"/>
    </source>
</evidence>
<evidence type="ECO:0000256" key="4">
    <source>
        <dbReference type="ARBA" id="ARBA00022833"/>
    </source>
</evidence>
<name>A0AAJ7ULA9_PETMA</name>
<dbReference type="CDD" id="cd15671">
    <property type="entry name" value="ePHD_JADE"/>
    <property type="match status" value="1"/>
</dbReference>
<organism evidence="10 11">
    <name type="scientific">Petromyzon marinus</name>
    <name type="common">Sea lamprey</name>
    <dbReference type="NCBI Taxonomy" id="7757"/>
    <lineage>
        <taxon>Eukaryota</taxon>
        <taxon>Metazoa</taxon>
        <taxon>Chordata</taxon>
        <taxon>Craniata</taxon>
        <taxon>Vertebrata</taxon>
        <taxon>Cyclostomata</taxon>
        <taxon>Hyperoartia</taxon>
        <taxon>Petromyzontiformes</taxon>
        <taxon>Petromyzontidae</taxon>
        <taxon>Petromyzon</taxon>
    </lineage>
</organism>
<sequence length="750" mass="80744">MKKGRNSCSSDESDGAATVPSWPPPPSSSSSKQQQHHPHQHHPPHPPHPPHHHQQPQLKSRSHRFSSSSSSSTAIAAAAATMTPSATSSSAAVAVATVTSPPPPPPPPPTPSSSSSHRPAEVYRKDLISAMKVPDSAQLGPGEYYVMADAWKPEWEKGVQVPVCSEQDYPEPSVRILAEREKAVTFARTRKYIQMSDLESPTPGYADLRSLIQATCHYDLDDTDLSWLQMANRELQRMGEPRVDEAAAERVMERLERRCEDRMAVAMDTVEGLGIEYDEDVVCDVCRSPDCEEANEMVFCDRCNVCVHQACYGILKVPEGSWLCRSCALGVRPPCLLCPKTGGAMKPTRSGSKWAHVSCALWIPEVSIGCPERMEPVTKISQIPPSRWALVCSLCRIKTGACIQCSVKSCITAFHVTCAFEHALEMRTTLEEGEEVRFRSICSKHSKRRPLQQQQQQHRSSHAGGGGGGGGGGGCGPTEDEKTSLRKQKLQELQEEFFSLAGPGEELAQSLCLPEVPVDLLFQYWKLKRRSSFSRPLMDPPPDSLATAGAGGAAGGSGAGGGAGGTEASEDSLYRRMRMFMYLRQDLERVRNLCYMVSRREKLKNSLTRLLEQIFQTQLRLLETGTATGTSASSAGASGASTSACVHRSPAAPAATAPASSSFSAPASASEIAGAYPDTPRRPDAVNGRRPPTPHQQQQGGGGGGGGGLAKTTTAATAKRSGRRWRGERRTATGRGGGRGGRRRSPTDAS</sequence>
<accession>A0AAJ7ULA9</accession>
<dbReference type="CDD" id="cd15573">
    <property type="entry name" value="PHD_JADE"/>
    <property type="match status" value="1"/>
</dbReference>
<feature type="domain" description="PHD-type" evidence="8">
    <location>
        <begin position="280"/>
        <end position="330"/>
    </location>
</feature>
<feature type="region of interest" description="Disordered" evidence="7">
    <location>
        <begin position="673"/>
        <end position="750"/>
    </location>
</feature>
<dbReference type="PROSITE" id="PS51805">
    <property type="entry name" value="EPHD"/>
    <property type="match status" value="1"/>
</dbReference>
<dbReference type="InterPro" id="IPR050701">
    <property type="entry name" value="Histone_Mod_Regulator"/>
</dbReference>
<feature type="region of interest" description="Disordered" evidence="7">
    <location>
        <begin position="535"/>
        <end position="568"/>
    </location>
</feature>
<dbReference type="Gene3D" id="3.30.40.10">
    <property type="entry name" value="Zinc/RING finger domain, C3HC4 (zinc finger)"/>
    <property type="match status" value="2"/>
</dbReference>
<feature type="compositionally biased region" description="Low complexity" evidence="7">
    <location>
        <begin position="710"/>
        <end position="719"/>
    </location>
</feature>
<dbReference type="Proteomes" id="UP001318040">
    <property type="component" value="Chromosome 76"/>
</dbReference>
<evidence type="ECO:0000313" key="10">
    <source>
        <dbReference type="Proteomes" id="UP001318040"/>
    </source>
</evidence>
<gene>
    <name evidence="11" type="primary">LOC116958344</name>
</gene>
<dbReference type="InterPro" id="IPR019786">
    <property type="entry name" value="Zinc_finger_PHD-type_CS"/>
</dbReference>
<dbReference type="AlphaFoldDB" id="A0AAJ7ULA9"/>
<dbReference type="Pfam" id="PF13832">
    <property type="entry name" value="zf-HC5HC2H_2"/>
    <property type="match status" value="1"/>
</dbReference>
<dbReference type="PROSITE" id="PS50016">
    <property type="entry name" value="ZF_PHD_2"/>
    <property type="match status" value="1"/>
</dbReference>
<dbReference type="GO" id="GO:0008270">
    <property type="term" value="F:zinc ion binding"/>
    <property type="evidence" value="ECO:0007669"/>
    <property type="project" value="UniProtKB-KW"/>
</dbReference>
<dbReference type="SMART" id="SM00249">
    <property type="entry name" value="PHD"/>
    <property type="match status" value="2"/>
</dbReference>
<evidence type="ECO:0000259" key="8">
    <source>
        <dbReference type="PROSITE" id="PS50016"/>
    </source>
</evidence>
<dbReference type="PANTHER" id="PTHR13793:SF27">
    <property type="entry name" value="PROTEIN JADE-3"/>
    <property type="match status" value="1"/>
</dbReference>
<feature type="region of interest" description="Disordered" evidence="7">
    <location>
        <begin position="443"/>
        <end position="486"/>
    </location>
</feature>
<dbReference type="InterPro" id="IPR013083">
    <property type="entry name" value="Znf_RING/FYVE/PHD"/>
</dbReference>
<dbReference type="InterPro" id="IPR034732">
    <property type="entry name" value="EPHD"/>
</dbReference>
<dbReference type="InterPro" id="IPR019787">
    <property type="entry name" value="Znf_PHD-finger"/>
</dbReference>
<evidence type="ECO:0000256" key="7">
    <source>
        <dbReference type="SAM" id="MobiDB-lite"/>
    </source>
</evidence>
<feature type="compositionally biased region" description="Pro residues" evidence="7">
    <location>
        <begin position="100"/>
        <end position="111"/>
    </location>
</feature>
<evidence type="ECO:0000259" key="9">
    <source>
        <dbReference type="PROSITE" id="PS51805"/>
    </source>
</evidence>
<keyword evidence="2" id="KW-0677">Repeat</keyword>
<dbReference type="KEGG" id="pmrn:116958344"/>
<dbReference type="PROSITE" id="PS01359">
    <property type="entry name" value="ZF_PHD_1"/>
    <property type="match status" value="1"/>
</dbReference>
<keyword evidence="1" id="KW-0479">Metal-binding</keyword>
<keyword evidence="3 6" id="KW-0863">Zinc-finger</keyword>
<evidence type="ECO:0000313" key="11">
    <source>
        <dbReference type="RefSeq" id="XP_032836793.1"/>
    </source>
</evidence>
<keyword evidence="4" id="KW-0862">Zinc</keyword>
<dbReference type="RefSeq" id="XP_032836793.1">
    <property type="nucleotide sequence ID" value="XM_032980902.1"/>
</dbReference>
<dbReference type="GO" id="GO:0000123">
    <property type="term" value="C:histone acetyltransferase complex"/>
    <property type="evidence" value="ECO:0007669"/>
    <property type="project" value="TreeGrafter"/>
</dbReference>
<protein>
    <submittedName>
        <fullName evidence="11">Protein Jade-1-like</fullName>
    </submittedName>
</protein>
<evidence type="ECO:0000256" key="2">
    <source>
        <dbReference type="ARBA" id="ARBA00022737"/>
    </source>
</evidence>
<dbReference type="Pfam" id="PF13831">
    <property type="entry name" value="PHD_2"/>
    <property type="match status" value="1"/>
</dbReference>
<feature type="compositionally biased region" description="Gly residues" evidence="7">
    <location>
        <begin position="463"/>
        <end position="476"/>
    </location>
</feature>
<proteinExistence type="inferred from homology"/>
<feature type="compositionally biased region" description="Gly residues" evidence="7">
    <location>
        <begin position="549"/>
        <end position="565"/>
    </location>
</feature>
<dbReference type="PANTHER" id="PTHR13793">
    <property type="entry name" value="PHD FINGER PROTEINS"/>
    <property type="match status" value="1"/>
</dbReference>
<evidence type="ECO:0000256" key="3">
    <source>
        <dbReference type="ARBA" id="ARBA00022771"/>
    </source>
</evidence>
<feature type="compositionally biased region" description="Polar residues" evidence="7">
    <location>
        <begin position="1"/>
        <end position="10"/>
    </location>
</feature>
<dbReference type="FunFam" id="3.30.40.10:FF:000004">
    <property type="entry name" value="Jade family PHD finger 2"/>
    <property type="match status" value="1"/>
</dbReference>
<dbReference type="FunFam" id="3.30.40.10:FF:000030">
    <property type="entry name" value="Protein Jade-1 isoform 1"/>
    <property type="match status" value="1"/>
</dbReference>
<feature type="domain" description="PHD-type" evidence="9">
    <location>
        <begin position="332"/>
        <end position="446"/>
    </location>
</feature>
<dbReference type="GO" id="GO:0006357">
    <property type="term" value="P:regulation of transcription by RNA polymerase II"/>
    <property type="evidence" value="ECO:0007669"/>
    <property type="project" value="TreeGrafter"/>
</dbReference>